<evidence type="ECO:0000313" key="2">
    <source>
        <dbReference type="EMBL" id="OKL56477.1"/>
    </source>
</evidence>
<dbReference type="Pfam" id="PF12697">
    <property type="entry name" value="Abhydrolase_6"/>
    <property type="match status" value="1"/>
</dbReference>
<accession>A0A225ASQ1</accession>
<gene>
    <name evidence="2" type="ORF">UA08_08102</name>
</gene>
<dbReference type="PANTHER" id="PTHR42103">
    <property type="entry name" value="ALPHA/BETA-HYDROLASES SUPERFAMILY PROTEIN"/>
    <property type="match status" value="1"/>
</dbReference>
<dbReference type="Proteomes" id="UP000214365">
    <property type="component" value="Unassembled WGS sequence"/>
</dbReference>
<name>A0A225ASQ1_TALAT</name>
<evidence type="ECO:0000313" key="3">
    <source>
        <dbReference type="Proteomes" id="UP000214365"/>
    </source>
</evidence>
<organism evidence="2 3">
    <name type="scientific">Talaromyces atroroseus</name>
    <dbReference type="NCBI Taxonomy" id="1441469"/>
    <lineage>
        <taxon>Eukaryota</taxon>
        <taxon>Fungi</taxon>
        <taxon>Dikarya</taxon>
        <taxon>Ascomycota</taxon>
        <taxon>Pezizomycotina</taxon>
        <taxon>Eurotiomycetes</taxon>
        <taxon>Eurotiomycetidae</taxon>
        <taxon>Eurotiales</taxon>
        <taxon>Trichocomaceae</taxon>
        <taxon>Talaromyces</taxon>
        <taxon>Talaromyces sect. Trachyspermi</taxon>
    </lineage>
</organism>
<dbReference type="Gene3D" id="3.40.50.1820">
    <property type="entry name" value="alpha/beta hydrolase"/>
    <property type="match status" value="1"/>
</dbReference>
<sequence>MKPVREFYIPSVHDETRLSCRIYQPEGLDYQQQPVIKAAVVAHPYATLGGSNDDPVVLSITAELVRNGYTVLTLNFRGASYSGGTTTWTAKAEMGDYVSAYGFMLKYSQLLGPPKPVELVLAGYSYGSMIASYQPSVEDVRAVFFKPKTNSSAAKIIAKAKQVASGEEVNEDEEFYDFRRVVEINDTESDLPAAKISFLLISPILSLASGFVTLWANLSKLWIGNKQIVTPAPEQRLPGKKTLVVYGTDDMFTSAKKLQAWTQKLKDAPESQVDAVEVHMAGHFWMEQSFHQKLRQAIGNWLGPA</sequence>
<reference evidence="2 3" key="1">
    <citation type="submission" date="2015-06" db="EMBL/GenBank/DDBJ databases">
        <title>Talaromyces atroroseus IBT 11181 draft genome.</title>
        <authorList>
            <person name="Rasmussen K.B."/>
            <person name="Rasmussen S."/>
            <person name="Petersen B."/>
            <person name="Sicheritz-Ponten T."/>
            <person name="Mortensen U.H."/>
            <person name="Thrane U."/>
        </authorList>
    </citation>
    <scope>NUCLEOTIDE SEQUENCE [LARGE SCALE GENOMIC DNA]</scope>
    <source>
        <strain evidence="2 3">IBT 11181</strain>
    </source>
</reference>
<protein>
    <recommendedName>
        <fullName evidence="1">AB hydrolase-1 domain-containing protein</fullName>
    </recommendedName>
</protein>
<dbReference type="InterPro" id="IPR000073">
    <property type="entry name" value="AB_hydrolase_1"/>
</dbReference>
<dbReference type="GeneID" id="31007858"/>
<dbReference type="RefSeq" id="XP_020116598.1">
    <property type="nucleotide sequence ID" value="XM_020263307.1"/>
</dbReference>
<keyword evidence="3" id="KW-1185">Reference proteome</keyword>
<dbReference type="SUPFAM" id="SSF53474">
    <property type="entry name" value="alpha/beta-Hydrolases"/>
    <property type="match status" value="1"/>
</dbReference>
<dbReference type="EMBL" id="LFMY01000014">
    <property type="protein sequence ID" value="OKL56477.1"/>
    <property type="molecule type" value="Genomic_DNA"/>
</dbReference>
<feature type="domain" description="AB hydrolase-1" evidence="1">
    <location>
        <begin position="62"/>
        <end position="288"/>
    </location>
</feature>
<proteinExistence type="predicted"/>
<dbReference type="STRING" id="1441469.A0A225ASQ1"/>
<dbReference type="InterPro" id="IPR029058">
    <property type="entry name" value="AB_hydrolase_fold"/>
</dbReference>
<dbReference type="PANTHER" id="PTHR42103:SF2">
    <property type="entry name" value="AB HYDROLASE-1 DOMAIN-CONTAINING PROTEIN"/>
    <property type="match status" value="1"/>
</dbReference>
<comment type="caution">
    <text evidence="2">The sequence shown here is derived from an EMBL/GenBank/DDBJ whole genome shotgun (WGS) entry which is preliminary data.</text>
</comment>
<evidence type="ECO:0000259" key="1">
    <source>
        <dbReference type="Pfam" id="PF12697"/>
    </source>
</evidence>
<dbReference type="OrthoDB" id="10260961at2759"/>
<dbReference type="AlphaFoldDB" id="A0A225ASQ1"/>